<protein>
    <recommendedName>
        <fullName evidence="1">Glyoxalase At5g48480-like N-terminal domain-containing protein</fullName>
    </recommendedName>
</protein>
<dbReference type="PANTHER" id="PTHR34109:SF1">
    <property type="entry name" value="VOC DOMAIN-CONTAINING PROTEIN"/>
    <property type="match status" value="1"/>
</dbReference>
<dbReference type="InterPro" id="IPR029068">
    <property type="entry name" value="Glyas_Bleomycin-R_OHBP_Dase"/>
</dbReference>
<dbReference type="InterPro" id="IPR054576">
    <property type="entry name" value="At5g48480-like_N"/>
</dbReference>
<gene>
    <name evidence="2" type="ORF">WN944_019150</name>
</gene>
<organism evidence="2 3">
    <name type="scientific">Citrus x changshan-huyou</name>
    <dbReference type="NCBI Taxonomy" id="2935761"/>
    <lineage>
        <taxon>Eukaryota</taxon>
        <taxon>Viridiplantae</taxon>
        <taxon>Streptophyta</taxon>
        <taxon>Embryophyta</taxon>
        <taxon>Tracheophyta</taxon>
        <taxon>Spermatophyta</taxon>
        <taxon>Magnoliopsida</taxon>
        <taxon>eudicotyledons</taxon>
        <taxon>Gunneridae</taxon>
        <taxon>Pentapetalae</taxon>
        <taxon>rosids</taxon>
        <taxon>malvids</taxon>
        <taxon>Sapindales</taxon>
        <taxon>Rutaceae</taxon>
        <taxon>Aurantioideae</taxon>
        <taxon>Citrus</taxon>
    </lineage>
</organism>
<dbReference type="Gene3D" id="3.10.180.10">
    <property type="entry name" value="2,3-Dihydroxybiphenyl 1,2-Dioxygenase, domain 1"/>
    <property type="match status" value="1"/>
</dbReference>
<accession>A0AAP0LW27</accession>
<name>A0AAP0LW27_9ROSI</name>
<reference evidence="2 3" key="1">
    <citation type="submission" date="2024-05" db="EMBL/GenBank/DDBJ databases">
        <title>Haplotype-resolved chromosome-level genome assembly of Huyou (Citrus changshanensis).</title>
        <authorList>
            <person name="Miao C."/>
            <person name="Chen W."/>
            <person name="Wu Y."/>
            <person name="Wang L."/>
            <person name="Zhao S."/>
            <person name="Grierson D."/>
            <person name="Xu C."/>
            <person name="Chen K."/>
        </authorList>
    </citation>
    <scope>NUCLEOTIDE SEQUENCE [LARGE SCALE GENOMIC DNA]</scope>
    <source>
        <strain evidence="2">01-14</strain>
        <tissue evidence="2">Leaf</tissue>
    </source>
</reference>
<dbReference type="EMBL" id="JBCGBO010000007">
    <property type="protein sequence ID" value="KAK9187751.1"/>
    <property type="molecule type" value="Genomic_DNA"/>
</dbReference>
<evidence type="ECO:0000313" key="3">
    <source>
        <dbReference type="Proteomes" id="UP001428341"/>
    </source>
</evidence>
<dbReference type="Proteomes" id="UP001428341">
    <property type="component" value="Unassembled WGS sequence"/>
</dbReference>
<dbReference type="Pfam" id="PF22656">
    <property type="entry name" value="At5g48480-like_N"/>
    <property type="match status" value="1"/>
</dbReference>
<dbReference type="PANTHER" id="PTHR34109">
    <property type="entry name" value="BNAUNNG04460D PROTEIN-RELATED"/>
    <property type="match status" value="1"/>
</dbReference>
<proteinExistence type="predicted"/>
<feature type="domain" description="Glyoxalase At5g48480-like N-terminal" evidence="1">
    <location>
        <begin position="6"/>
        <end position="44"/>
    </location>
</feature>
<dbReference type="AlphaFoldDB" id="A0AAP0LW27"/>
<sequence>MGMKPQLLVEASKSIGSVQFYETAFGAVEISHNMETKRKAEQELNSRLPAPHFMSLPFPMILFSLLMRIPQ</sequence>
<evidence type="ECO:0000259" key="1">
    <source>
        <dbReference type="Pfam" id="PF22656"/>
    </source>
</evidence>
<evidence type="ECO:0000313" key="2">
    <source>
        <dbReference type="EMBL" id="KAK9187751.1"/>
    </source>
</evidence>
<keyword evidence="3" id="KW-1185">Reference proteome</keyword>
<comment type="caution">
    <text evidence="2">The sequence shown here is derived from an EMBL/GenBank/DDBJ whole genome shotgun (WGS) entry which is preliminary data.</text>
</comment>